<evidence type="ECO:0008006" key="3">
    <source>
        <dbReference type="Google" id="ProtNLM"/>
    </source>
</evidence>
<dbReference type="KEGG" id="kpul:GXN76_08145"/>
<dbReference type="RefSeq" id="WP_173222147.1">
    <property type="nucleotide sequence ID" value="NZ_CP048104.1"/>
</dbReference>
<accession>A0A7D3XMN2</accession>
<dbReference type="EMBL" id="CP048104">
    <property type="protein sequence ID" value="QKG84449.1"/>
    <property type="molecule type" value="Genomic_DNA"/>
</dbReference>
<dbReference type="AlphaFoldDB" id="A0A7D3XMN2"/>
<protein>
    <recommendedName>
        <fullName evidence="3">Glycosyltransferase family 4 protein</fullName>
    </recommendedName>
</protein>
<organism evidence="1 2">
    <name type="scientific">Kroppenstedtia pulmonis</name>
    <dbReference type="NCBI Taxonomy" id="1380685"/>
    <lineage>
        <taxon>Bacteria</taxon>
        <taxon>Bacillati</taxon>
        <taxon>Bacillota</taxon>
        <taxon>Bacilli</taxon>
        <taxon>Bacillales</taxon>
        <taxon>Thermoactinomycetaceae</taxon>
        <taxon>Kroppenstedtia</taxon>
    </lineage>
</organism>
<sequence length="319" mass="38083">MMLWVFLFEPEYWNFPAFPPLVKNREGIALTPETHREWDFNGWKRIQRKSPDEWVIRIQKMMREDWEGIHIVGNVCENRWIEKVIKEQGSTPVYLYLDQFPSANLNWSLFRQIYVPSFFLRDQIQTTYPDTVTKVELLDPIPIHTLSDWEVEREQRRDRLKKRYGLTGQFILLLERRYLRPGHLRKIRQATNDLKGVQCWVPGKKGEIRNLQDWRERYLVADWVLTTSDPIRSVNSYHALVLSYGIPVLTTDEGDHSEWIRHGFNGLLLHSLKWEKELRSYLNLLMGRPCLAKEMGYNGQGLYEAFLCQREKGDDSWLI</sequence>
<proteinExistence type="predicted"/>
<gene>
    <name evidence="1" type="ORF">GXN76_08145</name>
</gene>
<dbReference type="Gene3D" id="3.40.50.2000">
    <property type="entry name" value="Glycogen Phosphorylase B"/>
    <property type="match status" value="1"/>
</dbReference>
<dbReference type="Proteomes" id="UP000503088">
    <property type="component" value="Chromosome"/>
</dbReference>
<name>A0A7D3XMN2_9BACL</name>
<evidence type="ECO:0000313" key="2">
    <source>
        <dbReference type="Proteomes" id="UP000503088"/>
    </source>
</evidence>
<evidence type="ECO:0000313" key="1">
    <source>
        <dbReference type="EMBL" id="QKG84449.1"/>
    </source>
</evidence>
<reference evidence="1 2" key="1">
    <citation type="submission" date="2020-01" db="EMBL/GenBank/DDBJ databases">
        <authorList>
            <person name="Gulvik C.A."/>
            <person name="Batra D.G."/>
        </authorList>
    </citation>
    <scope>NUCLEOTIDE SEQUENCE [LARGE SCALE GENOMIC DNA]</scope>
    <source>
        <strain evidence="1 2">W9323</strain>
    </source>
</reference>
<keyword evidence="2" id="KW-1185">Reference proteome</keyword>
<dbReference type="SUPFAM" id="SSF53756">
    <property type="entry name" value="UDP-Glycosyltransferase/glycogen phosphorylase"/>
    <property type="match status" value="1"/>
</dbReference>